<organism evidence="4 5">
    <name type="scientific">Pacificispira spongiicola</name>
    <dbReference type="NCBI Taxonomy" id="2729598"/>
    <lineage>
        <taxon>Bacteria</taxon>
        <taxon>Pseudomonadati</taxon>
        <taxon>Pseudomonadota</taxon>
        <taxon>Alphaproteobacteria</taxon>
        <taxon>Rhodospirillales</taxon>
        <taxon>Rhodospirillaceae</taxon>
        <taxon>Pacificispira</taxon>
    </lineage>
</organism>
<accession>A0A7Y0HDX9</accession>
<reference evidence="4 5" key="1">
    <citation type="submission" date="2020-04" db="EMBL/GenBank/DDBJ databases">
        <title>Rhodospirillaceae bacterium KN72 isolated from deep sea.</title>
        <authorList>
            <person name="Zhang D.-C."/>
        </authorList>
    </citation>
    <scope>NUCLEOTIDE SEQUENCE [LARGE SCALE GENOMIC DNA]</scope>
    <source>
        <strain evidence="4 5">KN72</strain>
    </source>
</reference>
<dbReference type="InterPro" id="IPR036249">
    <property type="entry name" value="Thioredoxin-like_sf"/>
</dbReference>
<dbReference type="Pfam" id="PF02798">
    <property type="entry name" value="GST_N"/>
    <property type="match status" value="1"/>
</dbReference>
<proteinExistence type="inferred from homology"/>
<dbReference type="PROSITE" id="PS50405">
    <property type="entry name" value="GST_CTER"/>
    <property type="match status" value="1"/>
</dbReference>
<evidence type="ECO:0000313" key="5">
    <source>
        <dbReference type="Proteomes" id="UP000539372"/>
    </source>
</evidence>
<name>A0A7Y0HDX9_9PROT</name>
<dbReference type="InterPro" id="IPR010987">
    <property type="entry name" value="Glutathione-S-Trfase_C-like"/>
</dbReference>
<dbReference type="Pfam" id="PF00043">
    <property type="entry name" value="GST_C"/>
    <property type="match status" value="1"/>
</dbReference>
<dbReference type="Gene3D" id="3.40.30.10">
    <property type="entry name" value="Glutaredoxin"/>
    <property type="match status" value="1"/>
</dbReference>
<protein>
    <submittedName>
        <fullName evidence="4">Glutathione S-transferase family protein</fullName>
    </submittedName>
</protein>
<dbReference type="InterPro" id="IPR004046">
    <property type="entry name" value="GST_C"/>
</dbReference>
<dbReference type="SUPFAM" id="SSF47616">
    <property type="entry name" value="GST C-terminal domain-like"/>
    <property type="match status" value="1"/>
</dbReference>
<keyword evidence="5" id="KW-1185">Reference proteome</keyword>
<comment type="similarity">
    <text evidence="1">Belongs to the GST superfamily.</text>
</comment>
<dbReference type="SFLD" id="SFLDG01151">
    <property type="entry name" value="Main.2:_Nu-like"/>
    <property type="match status" value="1"/>
</dbReference>
<evidence type="ECO:0000313" key="4">
    <source>
        <dbReference type="EMBL" id="NMM42923.1"/>
    </source>
</evidence>
<feature type="domain" description="GST C-terminal" evidence="3">
    <location>
        <begin position="83"/>
        <end position="207"/>
    </location>
</feature>
<dbReference type="PANTHER" id="PTHR44051">
    <property type="entry name" value="GLUTATHIONE S-TRANSFERASE-RELATED"/>
    <property type="match status" value="1"/>
</dbReference>
<keyword evidence="4" id="KW-0808">Transferase</keyword>
<dbReference type="PROSITE" id="PS50404">
    <property type="entry name" value="GST_NTER"/>
    <property type="match status" value="1"/>
</dbReference>
<dbReference type="PANTHER" id="PTHR44051:SF2">
    <property type="entry name" value="HYPOTHETICAL GLUTATHIONE S-TRANSFERASE LIKE PROTEIN"/>
    <property type="match status" value="1"/>
</dbReference>
<evidence type="ECO:0000259" key="3">
    <source>
        <dbReference type="PROSITE" id="PS50405"/>
    </source>
</evidence>
<dbReference type="AlphaFoldDB" id="A0A7Y0HDX9"/>
<dbReference type="EMBL" id="JABBNT010000001">
    <property type="protein sequence ID" value="NMM42923.1"/>
    <property type="molecule type" value="Genomic_DNA"/>
</dbReference>
<dbReference type="InterPro" id="IPR040079">
    <property type="entry name" value="Glutathione_S-Trfase"/>
</dbReference>
<dbReference type="Proteomes" id="UP000539372">
    <property type="component" value="Unassembled WGS sequence"/>
</dbReference>
<comment type="caution">
    <text evidence="4">The sequence shown here is derived from an EMBL/GenBank/DDBJ whole genome shotgun (WGS) entry which is preliminary data.</text>
</comment>
<dbReference type="CDD" id="cd03056">
    <property type="entry name" value="GST_N_4"/>
    <property type="match status" value="1"/>
</dbReference>
<feature type="domain" description="GST N-terminal" evidence="2">
    <location>
        <begin position="1"/>
        <end position="81"/>
    </location>
</feature>
<evidence type="ECO:0000256" key="1">
    <source>
        <dbReference type="RuleBase" id="RU003494"/>
    </source>
</evidence>
<sequence length="207" mass="23526">MTLYDCLESGNGHKVRLFLSLLNRDFDLVLVDIHKGETHTPEFLAINPNGKIPALKLGDGRTLSESNAILFYLAEGTDYFPSDPFKRAQVMSWMFWEQYQHEPTLAVARFWCHHMEMTPERKALLAEKRAKGNDALALMEKNFIHADWCVGDDPTIADISLYSYTSVCEEGGFDLKAYPAVRRWLDRVAALPGFIPMEPWPMEPGTG</sequence>
<dbReference type="InterPro" id="IPR004045">
    <property type="entry name" value="Glutathione_S-Trfase_N"/>
</dbReference>
<dbReference type="InterPro" id="IPR036282">
    <property type="entry name" value="Glutathione-S-Trfase_C_sf"/>
</dbReference>
<gene>
    <name evidence="4" type="ORF">HH303_00430</name>
</gene>
<dbReference type="GO" id="GO:0016740">
    <property type="term" value="F:transferase activity"/>
    <property type="evidence" value="ECO:0007669"/>
    <property type="project" value="UniProtKB-KW"/>
</dbReference>
<dbReference type="Gene3D" id="1.20.1050.10">
    <property type="match status" value="1"/>
</dbReference>
<dbReference type="SUPFAM" id="SSF52833">
    <property type="entry name" value="Thioredoxin-like"/>
    <property type="match status" value="1"/>
</dbReference>
<evidence type="ECO:0000259" key="2">
    <source>
        <dbReference type="PROSITE" id="PS50404"/>
    </source>
</evidence>
<dbReference type="SFLD" id="SFLDG00358">
    <property type="entry name" value="Main_(cytGST)"/>
    <property type="match status" value="1"/>
</dbReference>
<dbReference type="SFLD" id="SFLDS00019">
    <property type="entry name" value="Glutathione_Transferase_(cytos"/>
    <property type="match status" value="1"/>
</dbReference>